<keyword evidence="2" id="KW-0614">Plasmid</keyword>
<evidence type="ECO:0000313" key="3">
    <source>
        <dbReference type="Proteomes" id="UP000057820"/>
    </source>
</evidence>
<gene>
    <name evidence="2" type="ORF">ERS450000_06009</name>
</gene>
<dbReference type="PANTHER" id="PTHR36180">
    <property type="entry name" value="DNA-BINDING PROTEIN-RELATED-RELATED"/>
    <property type="match status" value="1"/>
</dbReference>
<evidence type="ECO:0000313" key="2">
    <source>
        <dbReference type="EMBL" id="CRY84380.1"/>
    </source>
</evidence>
<dbReference type="SMART" id="SM01040">
    <property type="entry name" value="Bro-N"/>
    <property type="match status" value="1"/>
</dbReference>
<name>A0A0H5P944_NOCFR</name>
<organism evidence="2 3">
    <name type="scientific">Nocardia farcinica</name>
    <dbReference type="NCBI Taxonomy" id="37329"/>
    <lineage>
        <taxon>Bacteria</taxon>
        <taxon>Bacillati</taxon>
        <taxon>Actinomycetota</taxon>
        <taxon>Actinomycetes</taxon>
        <taxon>Mycobacteriales</taxon>
        <taxon>Nocardiaceae</taxon>
        <taxon>Nocardia</taxon>
    </lineage>
</organism>
<geneLocation type="plasmid" evidence="2">
    <name>2</name>
</geneLocation>
<dbReference type="InterPro" id="IPR003497">
    <property type="entry name" value="BRO_N_domain"/>
</dbReference>
<dbReference type="AlphaFoldDB" id="A0A0H5P944"/>
<feature type="domain" description="Bro-N" evidence="1">
    <location>
        <begin position="3"/>
        <end position="109"/>
    </location>
</feature>
<dbReference type="InterPro" id="IPR005039">
    <property type="entry name" value="Ant_C"/>
</dbReference>
<dbReference type="RefSeq" id="WP_060594995.1">
    <property type="nucleotide sequence ID" value="NZ_CP031418.1"/>
</dbReference>
<dbReference type="Proteomes" id="UP000057820">
    <property type="component" value="Plasmid 2"/>
</dbReference>
<dbReference type="PANTHER" id="PTHR36180:SF2">
    <property type="entry name" value="BRO FAMILY PROTEIN"/>
    <property type="match status" value="1"/>
</dbReference>
<dbReference type="PROSITE" id="PS51750">
    <property type="entry name" value="BRO_N"/>
    <property type="match status" value="1"/>
</dbReference>
<evidence type="ECO:0000259" key="1">
    <source>
        <dbReference type="PROSITE" id="PS51750"/>
    </source>
</evidence>
<accession>A0A0H5P944</accession>
<reference evidence="3" key="1">
    <citation type="submission" date="2015-03" db="EMBL/GenBank/DDBJ databases">
        <authorList>
            <consortium name="Pathogen Informatics"/>
        </authorList>
    </citation>
    <scope>NUCLEOTIDE SEQUENCE [LARGE SCALE GENOMIC DNA]</scope>
    <source>
        <strain evidence="3">NCTC11134</strain>
        <plasmid evidence="3">2</plasmid>
    </source>
</reference>
<protein>
    <submittedName>
        <fullName evidence="2">Uncharacterized phage-encoded protein</fullName>
    </submittedName>
</protein>
<dbReference type="Pfam" id="PF02498">
    <property type="entry name" value="Bro-N"/>
    <property type="match status" value="1"/>
</dbReference>
<dbReference type="GO" id="GO:0003677">
    <property type="term" value="F:DNA binding"/>
    <property type="evidence" value="ECO:0007669"/>
    <property type="project" value="InterPro"/>
</dbReference>
<dbReference type="EMBL" id="LN868939">
    <property type="protein sequence ID" value="CRY84380.1"/>
    <property type="molecule type" value="Genomic_DNA"/>
</dbReference>
<proteinExistence type="predicted"/>
<sequence>MKQANTSEVVLFQYDNADVRTLLIHGEPWFVLADLCKVLEIAAVGRVAARLDEGVRQTHTLQTAGGPQQMTIVSESGMYEVVIRSDKPEAAAFRRWITSEVLPSIRKTGGYSVQPALTEDELIHRALEVSARRLAQLTERVAKLEPKADLADTFLVAQGGARLVREVAKLFGMKERDLRRFLVEEGLLFTKHAECGDIQYDHYAEHAHHFRARETLVKHTWGTCTHYTVDVLPRGVELIRKRIKEATPPAPAA</sequence>
<dbReference type="Pfam" id="PF03374">
    <property type="entry name" value="ANT"/>
    <property type="match status" value="1"/>
</dbReference>
<dbReference type="KEGG" id="nfr:ERS450000_06009"/>